<reference evidence="2 3" key="1">
    <citation type="submission" date="2021-02" db="EMBL/GenBank/DDBJ databases">
        <title>De Novo genome assembly of isolated myxobacteria.</title>
        <authorList>
            <person name="Stevens D.C."/>
        </authorList>
    </citation>
    <scope>NUCLEOTIDE SEQUENCE [LARGE SCALE GENOMIC DNA]</scope>
    <source>
        <strain evidence="3">SCPEA02</strain>
    </source>
</reference>
<sequence length="411" mass="45677">MSDAVQPERAFISYASGDRSRVLPILDDLRALGTSSWLDIREVRAGDRLTATLFNNIEKCASVVVMLTKASAGSEWVKREVAHALAVAERGHALRIIPCRIEACEPLASLNDFVFADFTTSYASGMRELLGGLFRNREVVNCRIDPTQPLQLLEAELRPALAHALAAREGIPELIFHLDATDLRTELRSMGNPYSGMLASLPRAQADYLLAEVASNHDQAPLLLRNLPVALGTVAREVFSAWQRRPGLEEMLVAVLQATAWLVLYDYWRIVRGLVGRDFTRLKTVQGEVLQHVFDDPAAQNHIDAGASMTLFRCAFEELRELGLKGRAPVADGRLWVPDVGIPSDTLEHMRHHLHPIPPSSEILDFPWLLYFVPGLARSHVWNCSHAGLRLADNADRFSVSKQDYAHMGPT</sequence>
<evidence type="ECO:0000313" key="2">
    <source>
        <dbReference type="EMBL" id="QSQ26408.1"/>
    </source>
</evidence>
<accession>A0ABX7P7E0</accession>
<keyword evidence="3" id="KW-1185">Reference proteome</keyword>
<evidence type="ECO:0000313" key="3">
    <source>
        <dbReference type="Proteomes" id="UP000662747"/>
    </source>
</evidence>
<gene>
    <name evidence="2" type="ORF">JY651_16400</name>
</gene>
<dbReference type="EMBL" id="CP071090">
    <property type="protein sequence ID" value="QSQ26408.1"/>
    <property type="molecule type" value="Genomic_DNA"/>
</dbReference>
<protein>
    <submittedName>
        <fullName evidence="2">Toll/interleukin-1 receptor domain-containing protein</fullName>
    </submittedName>
</protein>
<dbReference type="PROSITE" id="PS50104">
    <property type="entry name" value="TIR"/>
    <property type="match status" value="1"/>
</dbReference>
<dbReference type="Pfam" id="PF13676">
    <property type="entry name" value="TIR_2"/>
    <property type="match status" value="1"/>
</dbReference>
<keyword evidence="2" id="KW-0675">Receptor</keyword>
<name>A0ABX7P7E0_9BACT</name>
<dbReference type="Gene3D" id="3.40.50.10140">
    <property type="entry name" value="Toll/interleukin-1 receptor homology (TIR) domain"/>
    <property type="match status" value="1"/>
</dbReference>
<evidence type="ECO:0000259" key="1">
    <source>
        <dbReference type="PROSITE" id="PS50104"/>
    </source>
</evidence>
<dbReference type="InterPro" id="IPR000157">
    <property type="entry name" value="TIR_dom"/>
</dbReference>
<feature type="domain" description="TIR" evidence="1">
    <location>
        <begin position="6"/>
        <end position="161"/>
    </location>
</feature>
<proteinExistence type="predicted"/>
<dbReference type="InterPro" id="IPR035897">
    <property type="entry name" value="Toll_tir_struct_dom_sf"/>
</dbReference>
<organism evidence="2 3">
    <name type="scientific">Pyxidicoccus parkwayensis</name>
    <dbReference type="NCBI Taxonomy" id="2813578"/>
    <lineage>
        <taxon>Bacteria</taxon>
        <taxon>Pseudomonadati</taxon>
        <taxon>Myxococcota</taxon>
        <taxon>Myxococcia</taxon>
        <taxon>Myxococcales</taxon>
        <taxon>Cystobacterineae</taxon>
        <taxon>Myxococcaceae</taxon>
        <taxon>Pyxidicoccus</taxon>
    </lineage>
</organism>
<dbReference type="SMART" id="SM00255">
    <property type="entry name" value="TIR"/>
    <property type="match status" value="1"/>
</dbReference>
<dbReference type="Proteomes" id="UP000662747">
    <property type="component" value="Chromosome"/>
</dbReference>
<dbReference type="SUPFAM" id="SSF52200">
    <property type="entry name" value="Toll/Interleukin receptor TIR domain"/>
    <property type="match status" value="1"/>
</dbReference>
<dbReference type="RefSeq" id="WP_206727955.1">
    <property type="nucleotide sequence ID" value="NZ_CP071090.1"/>
</dbReference>